<comment type="caution">
    <text evidence="8">The sequence shown here is derived from an EMBL/GenBank/DDBJ whole genome shotgun (WGS) entry which is preliminary data.</text>
</comment>
<dbReference type="SUPFAM" id="SSF55920">
    <property type="entry name" value="Creatinase/aminopeptidase"/>
    <property type="match status" value="1"/>
</dbReference>
<evidence type="ECO:0000313" key="8">
    <source>
        <dbReference type="EMBL" id="MPN14766.1"/>
    </source>
</evidence>
<dbReference type="GO" id="GO:0102009">
    <property type="term" value="F:proline dipeptidase activity"/>
    <property type="evidence" value="ECO:0007669"/>
    <property type="project" value="UniProtKB-EC"/>
</dbReference>
<organism evidence="8">
    <name type="scientific">bioreactor metagenome</name>
    <dbReference type="NCBI Taxonomy" id="1076179"/>
    <lineage>
        <taxon>unclassified sequences</taxon>
        <taxon>metagenomes</taxon>
        <taxon>ecological metagenomes</taxon>
    </lineage>
</organism>
<evidence type="ECO:0000259" key="7">
    <source>
        <dbReference type="Pfam" id="PF00557"/>
    </source>
</evidence>
<accession>A0A645FM79</accession>
<evidence type="ECO:0000256" key="5">
    <source>
        <dbReference type="ARBA" id="ARBA00023049"/>
    </source>
</evidence>
<evidence type="ECO:0000256" key="3">
    <source>
        <dbReference type="ARBA" id="ARBA00022723"/>
    </source>
</evidence>
<protein>
    <submittedName>
        <fullName evidence="8">Xaa-Pro dipeptidase</fullName>
        <ecNumber evidence="8">3.4.13.9</ecNumber>
    </submittedName>
</protein>
<keyword evidence="4 8" id="KW-0378">Hydrolase</keyword>
<dbReference type="InterPro" id="IPR000994">
    <property type="entry name" value="Pept_M24"/>
</dbReference>
<feature type="domain" description="Peptidase M24" evidence="7">
    <location>
        <begin position="28"/>
        <end position="87"/>
    </location>
</feature>
<dbReference type="EMBL" id="VSSQ01061432">
    <property type="protein sequence ID" value="MPN14766.1"/>
    <property type="molecule type" value="Genomic_DNA"/>
</dbReference>
<dbReference type="EC" id="3.4.13.9" evidence="8"/>
<evidence type="ECO:0000256" key="2">
    <source>
        <dbReference type="ARBA" id="ARBA00022670"/>
    </source>
</evidence>
<keyword evidence="3" id="KW-0479">Metal-binding</keyword>
<dbReference type="GO" id="GO:0046872">
    <property type="term" value="F:metal ion binding"/>
    <property type="evidence" value="ECO:0007669"/>
    <property type="project" value="UniProtKB-KW"/>
</dbReference>
<dbReference type="GO" id="GO:0006508">
    <property type="term" value="P:proteolysis"/>
    <property type="evidence" value="ECO:0007669"/>
    <property type="project" value="UniProtKB-KW"/>
</dbReference>
<comment type="cofactor">
    <cofactor evidence="1">
        <name>Mn(2+)</name>
        <dbReference type="ChEBI" id="CHEBI:29035"/>
    </cofactor>
</comment>
<evidence type="ECO:0000256" key="4">
    <source>
        <dbReference type="ARBA" id="ARBA00022801"/>
    </source>
</evidence>
<evidence type="ECO:0000256" key="1">
    <source>
        <dbReference type="ARBA" id="ARBA00001936"/>
    </source>
</evidence>
<keyword evidence="5" id="KW-0482">Metalloprotease</keyword>
<reference evidence="8" key="1">
    <citation type="submission" date="2019-08" db="EMBL/GenBank/DDBJ databases">
        <authorList>
            <person name="Kucharzyk K."/>
            <person name="Murdoch R.W."/>
            <person name="Higgins S."/>
            <person name="Loffler F."/>
        </authorList>
    </citation>
    <scope>NUCLEOTIDE SEQUENCE</scope>
</reference>
<name>A0A645FM79_9ZZZZ</name>
<evidence type="ECO:0000256" key="6">
    <source>
        <dbReference type="ARBA" id="ARBA00023211"/>
    </source>
</evidence>
<dbReference type="PANTHER" id="PTHR48480:SF2">
    <property type="entry name" value="PEPTIDASE D"/>
    <property type="match status" value="1"/>
</dbReference>
<keyword evidence="8" id="KW-0224">Dipeptidase</keyword>
<dbReference type="InterPro" id="IPR036005">
    <property type="entry name" value="Creatinase/aminopeptidase-like"/>
</dbReference>
<dbReference type="InterPro" id="IPR052433">
    <property type="entry name" value="X-Pro_dipept-like"/>
</dbReference>
<dbReference type="AlphaFoldDB" id="A0A645FM79"/>
<dbReference type="Gene3D" id="3.90.230.10">
    <property type="entry name" value="Creatinase/methionine aminopeptidase superfamily"/>
    <property type="match status" value="1"/>
</dbReference>
<gene>
    <name evidence="8" type="primary">pepQ_3</name>
    <name evidence="8" type="ORF">SDC9_162095</name>
</gene>
<keyword evidence="6" id="KW-0464">Manganese</keyword>
<dbReference type="PANTHER" id="PTHR48480">
    <property type="match status" value="1"/>
</dbReference>
<proteinExistence type="predicted"/>
<dbReference type="GO" id="GO:0008237">
    <property type="term" value="F:metallopeptidase activity"/>
    <property type="evidence" value="ECO:0007669"/>
    <property type="project" value="UniProtKB-KW"/>
</dbReference>
<sequence>MEDLGENYVGYNDQIVRATQFGLRSLRMGKELKVGHALTVEPGIYFIPALIEKWKRDNTNAEFINFDKLTAYYDFGGIRLEDDILITPNGCRLLGSKRLPITVEDVEREMSK</sequence>
<dbReference type="Pfam" id="PF00557">
    <property type="entry name" value="Peptidase_M24"/>
    <property type="match status" value="1"/>
</dbReference>
<keyword evidence="2" id="KW-0645">Protease</keyword>